<name>A0A448WR66_9PLAT</name>
<comment type="caution">
    <text evidence="1">The sequence shown here is derived from an EMBL/GenBank/DDBJ whole genome shotgun (WGS) entry which is preliminary data.</text>
</comment>
<reference evidence="1" key="1">
    <citation type="submission" date="2018-11" db="EMBL/GenBank/DDBJ databases">
        <authorList>
            <consortium name="Pathogen Informatics"/>
        </authorList>
    </citation>
    <scope>NUCLEOTIDE SEQUENCE</scope>
</reference>
<dbReference type="EMBL" id="CAAALY010035805">
    <property type="protein sequence ID" value="VEL18140.1"/>
    <property type="molecule type" value="Genomic_DNA"/>
</dbReference>
<proteinExistence type="predicted"/>
<dbReference type="Proteomes" id="UP000784294">
    <property type="component" value="Unassembled WGS sequence"/>
</dbReference>
<accession>A0A448WR66</accession>
<keyword evidence="2" id="KW-1185">Reference proteome</keyword>
<evidence type="ECO:0000313" key="2">
    <source>
        <dbReference type="Proteomes" id="UP000784294"/>
    </source>
</evidence>
<gene>
    <name evidence="1" type="ORF">PXEA_LOCUS11580</name>
</gene>
<dbReference type="AlphaFoldDB" id="A0A448WR66"/>
<protein>
    <submittedName>
        <fullName evidence="1">Uncharacterized protein</fullName>
    </submittedName>
</protein>
<organism evidence="1 2">
    <name type="scientific">Protopolystoma xenopodis</name>
    <dbReference type="NCBI Taxonomy" id="117903"/>
    <lineage>
        <taxon>Eukaryota</taxon>
        <taxon>Metazoa</taxon>
        <taxon>Spiralia</taxon>
        <taxon>Lophotrochozoa</taxon>
        <taxon>Platyhelminthes</taxon>
        <taxon>Monogenea</taxon>
        <taxon>Polyopisthocotylea</taxon>
        <taxon>Polystomatidea</taxon>
        <taxon>Polystomatidae</taxon>
        <taxon>Protopolystoma</taxon>
    </lineage>
</organism>
<evidence type="ECO:0000313" key="1">
    <source>
        <dbReference type="EMBL" id="VEL18140.1"/>
    </source>
</evidence>
<sequence>MQHACLLLIVDEKVEQVDEEPYRSDARTRAALVRHALPCWGSGVCVGTRDKAEKNTATAQKLCIASVWTFIITILLESLPSQALWAGLFAQAMRGVSSAMPVCKREPSFSLTRHHQPTGNFSILFFSYRSPSGSAVQAVISSSTHQSSIWPSFS</sequence>